<dbReference type="VEuPathDB" id="FungiDB:FOXG_21783"/>
<dbReference type="Proteomes" id="UP000009097">
    <property type="component" value="Unassembled WGS sequence"/>
</dbReference>
<name>A0A0J9W1E5_FUSO4</name>
<sequence>MGLPSDQHVFPDPKVIINGVIVVNTYCDWLRTRRMIQAISISSQAVGLEIAIRFNSSEKEIKRRTKAILKNQVPSLPYIETMSLSYARVVHPACHLQFKYQSSSLS</sequence>
<reference evidence="1" key="2">
    <citation type="journal article" date="2010" name="Nature">
        <title>Comparative genomics reveals mobile pathogenicity chromosomes in Fusarium.</title>
        <authorList>
            <person name="Ma L.J."/>
            <person name="van der Does H.C."/>
            <person name="Borkovich K.A."/>
            <person name="Coleman J.J."/>
            <person name="Daboussi M.J."/>
            <person name="Di Pietro A."/>
            <person name="Dufresne M."/>
            <person name="Freitag M."/>
            <person name="Grabherr M."/>
            <person name="Henrissat B."/>
            <person name="Houterman P.M."/>
            <person name="Kang S."/>
            <person name="Shim W.B."/>
            <person name="Woloshuk C."/>
            <person name="Xie X."/>
            <person name="Xu J.R."/>
            <person name="Antoniw J."/>
            <person name="Baker S.E."/>
            <person name="Bluhm B.H."/>
            <person name="Breakspear A."/>
            <person name="Brown D.W."/>
            <person name="Butchko R.A."/>
            <person name="Chapman S."/>
            <person name="Coulson R."/>
            <person name="Coutinho P.M."/>
            <person name="Danchin E.G."/>
            <person name="Diener A."/>
            <person name="Gale L.R."/>
            <person name="Gardiner D.M."/>
            <person name="Goff S."/>
            <person name="Hammond-Kosack K.E."/>
            <person name="Hilburn K."/>
            <person name="Hua-Van A."/>
            <person name="Jonkers W."/>
            <person name="Kazan K."/>
            <person name="Kodira C.D."/>
            <person name="Koehrsen M."/>
            <person name="Kumar L."/>
            <person name="Lee Y.H."/>
            <person name="Li L."/>
            <person name="Manners J.M."/>
            <person name="Miranda-Saavedra D."/>
            <person name="Mukherjee M."/>
            <person name="Park G."/>
            <person name="Park J."/>
            <person name="Park S.Y."/>
            <person name="Proctor R.H."/>
            <person name="Regev A."/>
            <person name="Ruiz-Roldan M.C."/>
            <person name="Sain D."/>
            <person name="Sakthikumar S."/>
            <person name="Sykes S."/>
            <person name="Schwartz D.C."/>
            <person name="Turgeon B.G."/>
            <person name="Wapinski I."/>
            <person name="Yoder O."/>
            <person name="Young S."/>
            <person name="Zeng Q."/>
            <person name="Zhou S."/>
            <person name="Galagan J."/>
            <person name="Cuomo C.A."/>
            <person name="Kistler H.C."/>
            <person name="Rep M."/>
        </authorList>
    </citation>
    <scope>NUCLEOTIDE SEQUENCE [LARGE SCALE GENOMIC DNA]</scope>
    <source>
        <strain evidence="1">4287</strain>
    </source>
</reference>
<organism evidence="1 2">
    <name type="scientific">Fusarium oxysporum f. sp. lycopersici (strain 4287 / CBS 123668 / FGSC 9935 / NRRL 34936)</name>
    <name type="common">Fusarium vascular wilt of tomato</name>
    <dbReference type="NCBI Taxonomy" id="426428"/>
    <lineage>
        <taxon>Eukaryota</taxon>
        <taxon>Fungi</taxon>
        <taxon>Dikarya</taxon>
        <taxon>Ascomycota</taxon>
        <taxon>Pezizomycotina</taxon>
        <taxon>Sordariomycetes</taxon>
        <taxon>Hypocreomycetidae</taxon>
        <taxon>Hypocreales</taxon>
        <taxon>Nectriaceae</taxon>
        <taxon>Fusarium</taxon>
        <taxon>Fusarium oxysporum species complex</taxon>
    </lineage>
</organism>
<dbReference type="EMBL" id="DS231720">
    <property type="protein sequence ID" value="KNB16751.1"/>
    <property type="molecule type" value="Genomic_DNA"/>
</dbReference>
<dbReference type="GeneID" id="28962489"/>
<dbReference type="AlphaFoldDB" id="A0A0J9W1E5"/>
<gene>
    <name evidence="1" type="ORF">FOXG_21783</name>
</gene>
<accession>A0A0J9W1E5</accession>
<evidence type="ECO:0000313" key="2">
    <source>
        <dbReference type="Proteomes" id="UP000009097"/>
    </source>
</evidence>
<dbReference type="KEGG" id="fox:FOXG_21783"/>
<proteinExistence type="predicted"/>
<evidence type="ECO:0000313" key="1">
    <source>
        <dbReference type="EMBL" id="KNB16751.1"/>
    </source>
</evidence>
<dbReference type="RefSeq" id="XP_018254796.1">
    <property type="nucleotide sequence ID" value="XM_018402142.1"/>
</dbReference>
<reference evidence="1" key="1">
    <citation type="submission" date="2007-04" db="EMBL/GenBank/DDBJ databases">
        <authorList>
            <consortium name="The Broad Institute Genome Sequencing Platform"/>
            <person name="Birren B."/>
            <person name="Lander E."/>
            <person name="Galagan J."/>
            <person name="Nusbaum C."/>
            <person name="Devon K."/>
            <person name="Ma L.-J."/>
            <person name="Jaffe D."/>
            <person name="Butler J."/>
            <person name="Alvarez P."/>
            <person name="Gnerre S."/>
            <person name="Grabherr M."/>
            <person name="Kleber M."/>
            <person name="Mauceli E."/>
            <person name="Brockman W."/>
            <person name="MacCallum I.A."/>
            <person name="Young S."/>
            <person name="LaButti K."/>
            <person name="DeCaprio D."/>
            <person name="Crawford M."/>
            <person name="Koehrsen M."/>
            <person name="Engels R."/>
            <person name="Montgomery P."/>
            <person name="Pearson M."/>
            <person name="Howarth C."/>
            <person name="Larson L."/>
            <person name="White J."/>
            <person name="O'Leary S."/>
            <person name="Kodira C."/>
            <person name="Zeng Q."/>
            <person name="Yandava C."/>
            <person name="Alvarado L."/>
            <person name="Kistler C."/>
            <person name="Shim W.-B."/>
            <person name="Kang S."/>
            <person name="Woloshuk C."/>
        </authorList>
    </citation>
    <scope>NUCLEOTIDE SEQUENCE</scope>
    <source>
        <strain evidence="1">4287</strain>
    </source>
</reference>
<protein>
    <submittedName>
        <fullName evidence="1">Uncharacterized protein</fullName>
    </submittedName>
</protein>